<evidence type="ECO:0000256" key="8">
    <source>
        <dbReference type="PROSITE-ProRule" id="PRU01360"/>
    </source>
</evidence>
<evidence type="ECO:0000256" key="1">
    <source>
        <dbReference type="ARBA" id="ARBA00004571"/>
    </source>
</evidence>
<dbReference type="InterPro" id="IPR008969">
    <property type="entry name" value="CarboxyPept-like_regulatory"/>
</dbReference>
<dbReference type="Pfam" id="PF13715">
    <property type="entry name" value="CarbopepD_reg_2"/>
    <property type="match status" value="1"/>
</dbReference>
<evidence type="ECO:0000259" key="11">
    <source>
        <dbReference type="Pfam" id="PF07715"/>
    </source>
</evidence>
<feature type="domain" description="TonB-dependent receptor-like beta-barrel" evidence="10">
    <location>
        <begin position="571"/>
        <end position="1137"/>
    </location>
</feature>
<accession>A0A9Q4WVR7</accession>
<dbReference type="EMBL" id="WNDD01000038">
    <property type="protein sequence ID" value="MTV03904.1"/>
    <property type="molecule type" value="Genomic_DNA"/>
</dbReference>
<dbReference type="Gene3D" id="2.170.130.10">
    <property type="entry name" value="TonB-dependent receptor, plug domain"/>
    <property type="match status" value="1"/>
</dbReference>
<evidence type="ECO:0000313" key="12">
    <source>
        <dbReference type="EMBL" id="MTV03904.1"/>
    </source>
</evidence>
<evidence type="ECO:0000313" key="13">
    <source>
        <dbReference type="Proteomes" id="UP000482671"/>
    </source>
</evidence>
<dbReference type="InterPro" id="IPR036942">
    <property type="entry name" value="Beta-barrel_TonB_sf"/>
</dbReference>
<keyword evidence="2 8" id="KW-0813">Transport</keyword>
<keyword evidence="6 8" id="KW-0472">Membrane</keyword>
<keyword evidence="3 8" id="KW-1134">Transmembrane beta strand</keyword>
<keyword evidence="7 8" id="KW-0998">Cell outer membrane</keyword>
<keyword evidence="4 8" id="KW-0812">Transmembrane</keyword>
<dbReference type="Proteomes" id="UP000482671">
    <property type="component" value="Unassembled WGS sequence"/>
</dbReference>
<comment type="similarity">
    <text evidence="8 9">Belongs to the TonB-dependent receptor family.</text>
</comment>
<proteinExistence type="inferred from homology"/>
<name>A0A9Q4WVR7_9BACT</name>
<organism evidence="12 13">
    <name type="scientific">Parabacteroides merdae</name>
    <dbReference type="NCBI Taxonomy" id="46503"/>
    <lineage>
        <taxon>Bacteria</taxon>
        <taxon>Pseudomonadati</taxon>
        <taxon>Bacteroidota</taxon>
        <taxon>Bacteroidia</taxon>
        <taxon>Bacteroidales</taxon>
        <taxon>Tannerellaceae</taxon>
        <taxon>Parabacteroides</taxon>
    </lineage>
</organism>
<dbReference type="NCBIfam" id="TIGR04057">
    <property type="entry name" value="SusC_RagA_signa"/>
    <property type="match status" value="1"/>
</dbReference>
<gene>
    <name evidence="12" type="ORF">GME02_20210</name>
</gene>
<dbReference type="SUPFAM" id="SSF49464">
    <property type="entry name" value="Carboxypeptidase regulatory domain-like"/>
    <property type="match status" value="1"/>
</dbReference>
<evidence type="ECO:0000256" key="2">
    <source>
        <dbReference type="ARBA" id="ARBA00022448"/>
    </source>
</evidence>
<evidence type="ECO:0000256" key="7">
    <source>
        <dbReference type="ARBA" id="ARBA00023237"/>
    </source>
</evidence>
<dbReference type="Pfam" id="PF00593">
    <property type="entry name" value="TonB_dep_Rec_b-barrel"/>
    <property type="match status" value="1"/>
</dbReference>
<dbReference type="InterPro" id="IPR023996">
    <property type="entry name" value="TonB-dep_OMP_SusC/RagA"/>
</dbReference>
<reference evidence="12 13" key="1">
    <citation type="journal article" date="2019" name="Nat. Med.">
        <title>A library of human gut bacterial isolates paired with longitudinal multiomics data enables mechanistic microbiome research.</title>
        <authorList>
            <person name="Poyet M."/>
            <person name="Groussin M."/>
            <person name="Gibbons S.M."/>
            <person name="Avila-Pacheco J."/>
            <person name="Jiang X."/>
            <person name="Kearney S.M."/>
            <person name="Perrotta A.R."/>
            <person name="Berdy B."/>
            <person name="Zhao S."/>
            <person name="Lieberman T.D."/>
            <person name="Swanson P.K."/>
            <person name="Smith M."/>
            <person name="Roesemann S."/>
            <person name="Alexander J.E."/>
            <person name="Rich S.A."/>
            <person name="Livny J."/>
            <person name="Vlamakis H."/>
            <person name="Clish C."/>
            <person name="Bullock K."/>
            <person name="Deik A."/>
            <person name="Scott J."/>
            <person name="Pierce K.A."/>
            <person name="Xavier R.J."/>
            <person name="Alm E.J."/>
        </authorList>
    </citation>
    <scope>NUCLEOTIDE SEQUENCE [LARGE SCALE GENOMIC DNA]</scope>
    <source>
        <strain evidence="12 13">BIOML-A11</strain>
    </source>
</reference>
<evidence type="ECO:0000256" key="4">
    <source>
        <dbReference type="ARBA" id="ARBA00022692"/>
    </source>
</evidence>
<evidence type="ECO:0000259" key="10">
    <source>
        <dbReference type="Pfam" id="PF00593"/>
    </source>
</evidence>
<dbReference type="PROSITE" id="PS52016">
    <property type="entry name" value="TONB_DEPENDENT_REC_3"/>
    <property type="match status" value="1"/>
</dbReference>
<dbReference type="Gene3D" id="2.60.40.1120">
    <property type="entry name" value="Carboxypeptidase-like, regulatory domain"/>
    <property type="match status" value="1"/>
</dbReference>
<dbReference type="InterPro" id="IPR012910">
    <property type="entry name" value="Plug_dom"/>
</dbReference>
<dbReference type="InterPro" id="IPR037066">
    <property type="entry name" value="Plug_dom_sf"/>
</dbReference>
<dbReference type="Gene3D" id="2.40.170.20">
    <property type="entry name" value="TonB-dependent receptor, beta-barrel domain"/>
    <property type="match status" value="1"/>
</dbReference>
<protein>
    <submittedName>
        <fullName evidence="12">SusC/RagA family TonB-linked outer membrane protein</fullName>
    </submittedName>
</protein>
<comment type="subcellular location">
    <subcellularLocation>
        <location evidence="1 8">Cell outer membrane</location>
        <topology evidence="1 8">Multi-pass membrane protein</topology>
    </subcellularLocation>
</comment>
<comment type="caution">
    <text evidence="12">The sequence shown here is derived from an EMBL/GenBank/DDBJ whole genome shotgun (WGS) entry which is preliminary data.</text>
</comment>
<evidence type="ECO:0000256" key="9">
    <source>
        <dbReference type="RuleBase" id="RU003357"/>
    </source>
</evidence>
<dbReference type="InterPro" id="IPR023997">
    <property type="entry name" value="TonB-dep_OMP_SusC/RagA_CS"/>
</dbReference>
<evidence type="ECO:0000256" key="3">
    <source>
        <dbReference type="ARBA" id="ARBA00022452"/>
    </source>
</evidence>
<sequence length="1177" mass="129063">MIVIMKSRILLFLGLLSCIGLQMFAQVSVSGKVVDAGGIEMPGVNIAIKGTMVGTMTGADGTFTLSSIPGGKDAVLVFSFIGFRSQEVKVGNRTFINVKLEEDTEQLEEVVVVAYGTQRKKDLTGAITQIDSKIIGVQSTSSATKALEGSVPGIQVSAVDGQPGVDAGIRVRGLGSTKASASNALVVIDGVPAPMVDDLNPLAALNSSDIESITVLKDAASTALYGSRGANGVVLVTTKRGKSGKAQVSFNGRWGVNSIGNFNYGTVDNAADYYEYAWKSIYNSYRYGMKNTGLPQDWTTNVMSPNHTHEEAALFASQHLFNYIGSETSFGRNGLGNFMAYDVPGAIYTPDGTSTTHSATMSGAYLVNPDGKINPNARLLYDESYADYLLKNSFRQQYDVSVNGGNEKINYFASLGYLSDPSYLENSKFERYSGRANVNAQVFDWFKMGVQVSYSKTSTQSMALTWGRADAGSNQGNVMRFVNGHAPIVPVHAYNEDGSLRVNSITGTTNYFLEGGTYSPLGATIQNYGGTDIIYSQGNDKRVDDKDAWTSRIYGEISFLKDFKLRGTLGYDQNVLARTRYTQSLVGRDKNKGGMSTYNYNYQNLNSQIMLSYYKNVNDHTFDAMAVHEFNKLTLKSTYWGSAYEFMPGFISSNNFVGKYQTGSGMTAPQYNESREVMESYLARINYDYKSKYYASGSVRADGSSKFLAGNRWGVFWSVGGGWRFTAEDFMKPAQSWLDNGKLRVSYGVIGNANGISNYTDAYRKWSIGTQYTTQSGGTGIPNGVWTVSMGNMVNSWLTWEKTQTWDAGVDLSFLDSRFTLTFDFYNRLTNNSFYARPVSYMASGQTSITANDASIRNRGIELELGADIIRTSDFSWNVSLNGTHYTTKLVDLPKGAIADNNMLPKGTYEANAEGWSTAGSSDAQGGGFYLRGVGRDWYNLYIRKYAGVDQSTGLPMYWHHVTESDLEVGKYAGSKVGDDIKVNDPNEASKYEVGSAIPKWIGGLTTSLKYKDFDFTAVLAFQLGGKYFSRDYAENIYRGSAAGVDACVLVPSKDLLNNTWTPENTDAYFPMQFYASRNVYIDGVTLGNDWRYSDMALFSASYLRVKNITLGYTLPKELTQKAYINNARVYVSGDNLFMFSAAPGIDPSMSLTGGMDVDAYSYPVMRTISIGVNVTF</sequence>
<dbReference type="InterPro" id="IPR039426">
    <property type="entry name" value="TonB-dep_rcpt-like"/>
</dbReference>
<evidence type="ECO:0000256" key="5">
    <source>
        <dbReference type="ARBA" id="ARBA00023077"/>
    </source>
</evidence>
<dbReference type="Pfam" id="PF07715">
    <property type="entry name" value="Plug"/>
    <property type="match status" value="1"/>
</dbReference>
<dbReference type="NCBIfam" id="TIGR04056">
    <property type="entry name" value="OMP_RagA_SusC"/>
    <property type="match status" value="1"/>
</dbReference>
<evidence type="ECO:0000256" key="6">
    <source>
        <dbReference type="ARBA" id="ARBA00023136"/>
    </source>
</evidence>
<dbReference type="GO" id="GO:0009279">
    <property type="term" value="C:cell outer membrane"/>
    <property type="evidence" value="ECO:0007669"/>
    <property type="project" value="UniProtKB-SubCell"/>
</dbReference>
<dbReference type="AlphaFoldDB" id="A0A9Q4WVR7"/>
<dbReference type="SUPFAM" id="SSF56935">
    <property type="entry name" value="Porins"/>
    <property type="match status" value="1"/>
</dbReference>
<dbReference type="InterPro" id="IPR000531">
    <property type="entry name" value="Beta-barrel_TonB"/>
</dbReference>
<feature type="domain" description="TonB-dependent receptor plug" evidence="11">
    <location>
        <begin position="120"/>
        <end position="233"/>
    </location>
</feature>
<keyword evidence="5 9" id="KW-0798">TonB box</keyword>